<dbReference type="Gene3D" id="1.25.40.10">
    <property type="entry name" value="Tetratricopeptide repeat domain"/>
    <property type="match status" value="1"/>
</dbReference>
<name>A0A4Q7EC85_9GAMM</name>
<gene>
    <name evidence="1" type="ORF">C3B51_12965</name>
</gene>
<comment type="caution">
    <text evidence="1">The sequence shown here is derived from an EMBL/GenBank/DDBJ whole genome shotgun (WGS) entry which is preliminary data.</text>
</comment>
<dbReference type="SUPFAM" id="SSF48452">
    <property type="entry name" value="TPR-like"/>
    <property type="match status" value="1"/>
</dbReference>
<sequence length="359" mass="40368">MLTSLLFFAAVAFTPAELFKTLNQLKELNDKNPAQAALVFHQAQERLPSEPSKGLLQVYLAGLESGVRAHDHKVVTHIIAQLNQDKWQAYLQGEHVHVIGSVAIYHRHMHDYDYAEQLNECALNYVADEKQYARIANNLAVVYRFTGKHKKATGILKEAMMLSDDREIIANIKNNLGNLYFDNNSYRNAQLMYIRAFLFHSETEQFGHAAGTGLNLLNTQIHLRDWGGFVRFKSSVATQINASGQTVFNDFYQWQLAVFDAVVEAKVLQPEVQTKLIASMPALIGSQLTPSVDMYVQLLNNTAITAAWSKAKVNHPKPAQLTQTGSGRIMLPRWCAQEQNNLPLSDLSKTVLHSINNQH</sequence>
<organism evidence="1 2">
    <name type="scientific">Pseudoalteromonas rubra</name>
    <dbReference type="NCBI Taxonomy" id="43658"/>
    <lineage>
        <taxon>Bacteria</taxon>
        <taxon>Pseudomonadati</taxon>
        <taxon>Pseudomonadota</taxon>
        <taxon>Gammaproteobacteria</taxon>
        <taxon>Alteromonadales</taxon>
        <taxon>Pseudoalteromonadaceae</taxon>
        <taxon>Pseudoalteromonas</taxon>
    </lineage>
</organism>
<dbReference type="AlphaFoldDB" id="A0A4Q7EC85"/>
<dbReference type="RefSeq" id="WP_165389153.1">
    <property type="nucleotide sequence ID" value="NZ_PPUZ01000034.1"/>
</dbReference>
<dbReference type="EMBL" id="PPUZ01000034">
    <property type="protein sequence ID" value="RZM80198.1"/>
    <property type="molecule type" value="Genomic_DNA"/>
</dbReference>
<proteinExistence type="predicted"/>
<reference evidence="1 2" key="1">
    <citation type="submission" date="2018-01" db="EMBL/GenBank/DDBJ databases">
        <title>Co-occurrence of chitin degradation, pigmentation and bioactivity in marine Pseudoalteromonas.</title>
        <authorList>
            <person name="Paulsen S."/>
            <person name="Gram L."/>
            <person name="Machado H."/>
        </authorList>
    </citation>
    <scope>NUCLEOTIDE SEQUENCE [LARGE SCALE GENOMIC DNA]</scope>
    <source>
        <strain evidence="1 2">S1946</strain>
    </source>
</reference>
<evidence type="ECO:0000313" key="1">
    <source>
        <dbReference type="EMBL" id="RZM80198.1"/>
    </source>
</evidence>
<evidence type="ECO:0000313" key="2">
    <source>
        <dbReference type="Proteomes" id="UP000292345"/>
    </source>
</evidence>
<accession>A0A4Q7EC85</accession>
<dbReference type="InterPro" id="IPR011990">
    <property type="entry name" value="TPR-like_helical_dom_sf"/>
</dbReference>
<dbReference type="Proteomes" id="UP000292345">
    <property type="component" value="Unassembled WGS sequence"/>
</dbReference>
<protein>
    <submittedName>
        <fullName evidence="1">Uncharacterized protein</fullName>
    </submittedName>
</protein>